<dbReference type="Proteomes" id="UP000294933">
    <property type="component" value="Unassembled WGS sequence"/>
</dbReference>
<dbReference type="VEuPathDB" id="FungiDB:BD410DRAFT_901243"/>
<keyword evidence="3" id="KW-1185">Reference proteome</keyword>
<organism evidence="2 3">
    <name type="scientific">Rickenella mellea</name>
    <dbReference type="NCBI Taxonomy" id="50990"/>
    <lineage>
        <taxon>Eukaryota</taxon>
        <taxon>Fungi</taxon>
        <taxon>Dikarya</taxon>
        <taxon>Basidiomycota</taxon>
        <taxon>Agaricomycotina</taxon>
        <taxon>Agaricomycetes</taxon>
        <taxon>Hymenochaetales</taxon>
        <taxon>Rickenellaceae</taxon>
        <taxon>Rickenella</taxon>
    </lineage>
</organism>
<reference evidence="2 3" key="1">
    <citation type="submission" date="2018-06" db="EMBL/GenBank/DDBJ databases">
        <title>A transcriptomic atlas of mushroom development highlights an independent origin of complex multicellularity.</title>
        <authorList>
            <consortium name="DOE Joint Genome Institute"/>
            <person name="Krizsan K."/>
            <person name="Almasi E."/>
            <person name="Merenyi Z."/>
            <person name="Sahu N."/>
            <person name="Viragh M."/>
            <person name="Koszo T."/>
            <person name="Mondo S."/>
            <person name="Kiss B."/>
            <person name="Balint B."/>
            <person name="Kues U."/>
            <person name="Barry K."/>
            <person name="Hegedus J.C."/>
            <person name="Henrissat B."/>
            <person name="Johnson J."/>
            <person name="Lipzen A."/>
            <person name="Ohm R."/>
            <person name="Nagy I."/>
            <person name="Pangilinan J."/>
            <person name="Yan J."/>
            <person name="Xiong Y."/>
            <person name="Grigoriev I.V."/>
            <person name="Hibbett D.S."/>
            <person name="Nagy L.G."/>
        </authorList>
    </citation>
    <scope>NUCLEOTIDE SEQUENCE [LARGE SCALE GENOMIC DNA]</scope>
    <source>
        <strain evidence="2 3">SZMC22713</strain>
    </source>
</reference>
<evidence type="ECO:0000313" key="3">
    <source>
        <dbReference type="Proteomes" id="UP000294933"/>
    </source>
</evidence>
<dbReference type="OrthoDB" id="3367070at2759"/>
<gene>
    <name evidence="2" type="ORF">BD410DRAFT_901243</name>
</gene>
<dbReference type="AlphaFoldDB" id="A0A4Y7PT17"/>
<dbReference type="EMBL" id="ML170217">
    <property type="protein sequence ID" value="TDL17699.1"/>
    <property type="molecule type" value="Genomic_DNA"/>
</dbReference>
<evidence type="ECO:0000256" key="1">
    <source>
        <dbReference type="SAM" id="MobiDB-lite"/>
    </source>
</evidence>
<sequence>MGFFSLKKGEAVASSASHRTLQDPATGDNEKSVLKVIRSFYGRRRYGKEKMDADGISVDESKEWMRRRSSAKDNPPSYAPSIITSLAESSQSRNESVNYLSDRAGRQYTPQRSSSDVITMTLAQRLNELAVANSDGLLDDDEYRLLRQNLFQRFATSSAAPEEVPVVRSSRQRTPRYDTSLHNASQIHVTRTPSVKSQSSITSTMSGLFRRTRSLRGKPVSIRDDVSVISNGSRASLAFSVAYKPRSLRRQMSDTSMRTQNSRLPHDVRSISSRHTAKSGAMLPDTPDGNIGSTSRFGSRTAEPPPSSFVTRNMSNIILDVEHLKTSADIRAEIQNIDTEFQRLLDAFNGLEVSAGPQQNSAILELTQSNRRHLRQPDILNTQDAFHSKAHSVISPATHHMSANLNSSITSISHLNSHPHVSKHKIVHILPHTPHVTFGVSTQQSSLSNPQLVTQEHNSHSLNMEPALSLSSPQYFQPNEHQNWLQHSSHQYSSMDDIRHRRDELVHRYQERIDYLRAKLKGAELHERLLKK</sequence>
<proteinExistence type="predicted"/>
<feature type="region of interest" description="Disordered" evidence="1">
    <location>
        <begin position="250"/>
        <end position="309"/>
    </location>
</feature>
<dbReference type="STRING" id="50990.A0A4Y7PT17"/>
<protein>
    <submittedName>
        <fullName evidence="2">Uncharacterized protein</fullName>
    </submittedName>
</protein>
<accession>A0A4Y7PT17</accession>
<feature type="compositionally biased region" description="Polar residues" evidence="1">
    <location>
        <begin position="253"/>
        <end position="263"/>
    </location>
</feature>
<evidence type="ECO:0000313" key="2">
    <source>
        <dbReference type="EMBL" id="TDL17699.1"/>
    </source>
</evidence>
<name>A0A4Y7PT17_9AGAM</name>